<sequence>MSKFFSSFGLCVAILGGHLAYADPLHDAAKTGDMANATVLLENGADINAADSFGTPLHWAILNKHDAVAELLIAEGADINRLTDALGSPLHATAQRGLPEQTRLLVSKGADVDVRDKDGKTPLHIAAYSGRTEVASVLIEVGADVNSVAFNAHGSAWGEGEFTALHIAKYRRHTDIADLLRDAGAGPRVTPPPEGVIASGDPIAGAEIAIKCGRCHMLTEGQPDPSHPNPGPPLMGVIGRAIASFPDFEYTTSLSAMGGEWTEERLYGFIRHPMTTAPGTRMVFEEARTPQDVADVIAFLRRQAN</sequence>
<dbReference type="RefSeq" id="WP_095595397.1">
    <property type="nucleotide sequence ID" value="NZ_BMKN01000003.1"/>
</dbReference>
<evidence type="ECO:0000256" key="6">
    <source>
        <dbReference type="ARBA" id="ARBA00023004"/>
    </source>
</evidence>
<protein>
    <recommendedName>
        <fullName evidence="11">Cytochrome c domain-containing protein</fullName>
    </recommendedName>
</protein>
<dbReference type="InterPro" id="IPR036770">
    <property type="entry name" value="Ankyrin_rpt-contain_sf"/>
</dbReference>
<evidence type="ECO:0000256" key="7">
    <source>
        <dbReference type="ARBA" id="ARBA00023043"/>
    </source>
</evidence>
<dbReference type="Gene3D" id="1.25.40.20">
    <property type="entry name" value="Ankyrin repeat-containing domain"/>
    <property type="match status" value="3"/>
</dbReference>
<feature type="domain" description="Cytochrome c" evidence="11">
    <location>
        <begin position="200"/>
        <end position="304"/>
    </location>
</feature>
<evidence type="ECO:0000256" key="1">
    <source>
        <dbReference type="ARBA" id="ARBA00022448"/>
    </source>
</evidence>
<dbReference type="PANTHER" id="PTHR24189:SF50">
    <property type="entry name" value="ANKYRIN REPEAT AND SOCS BOX PROTEIN 2"/>
    <property type="match status" value="1"/>
</dbReference>
<evidence type="ECO:0000256" key="4">
    <source>
        <dbReference type="ARBA" id="ARBA00022737"/>
    </source>
</evidence>
<reference evidence="12" key="1">
    <citation type="journal article" date="2014" name="Int. J. Syst. Evol. Microbiol.">
        <title>Complete genome sequence of Corynebacterium casei LMG S-19264T (=DSM 44701T), isolated from a smear-ripened cheese.</title>
        <authorList>
            <consortium name="US DOE Joint Genome Institute (JGI-PGF)"/>
            <person name="Walter F."/>
            <person name="Albersmeier A."/>
            <person name="Kalinowski J."/>
            <person name="Ruckert C."/>
        </authorList>
    </citation>
    <scope>NUCLEOTIDE SEQUENCE</scope>
    <source>
        <strain evidence="12">CGMCC 1.16012</strain>
    </source>
</reference>
<keyword evidence="4" id="KW-0677">Repeat</keyword>
<keyword evidence="1" id="KW-0813">Transport</keyword>
<keyword evidence="7 8" id="KW-0040">ANK repeat</keyword>
<dbReference type="EMBL" id="BMKN01000003">
    <property type="protein sequence ID" value="GGE61438.1"/>
    <property type="molecule type" value="Genomic_DNA"/>
</dbReference>
<comment type="caution">
    <text evidence="12">The sequence shown here is derived from an EMBL/GenBank/DDBJ whole genome shotgun (WGS) entry which is preliminary data.</text>
</comment>
<dbReference type="InterPro" id="IPR002327">
    <property type="entry name" value="Cyt_c_1A/1B"/>
</dbReference>
<dbReference type="PROSITE" id="PS50088">
    <property type="entry name" value="ANK_REPEAT"/>
    <property type="match status" value="4"/>
</dbReference>
<dbReference type="PROSITE" id="PS51007">
    <property type="entry name" value="CYTC"/>
    <property type="match status" value="1"/>
</dbReference>
<dbReference type="SMART" id="SM00248">
    <property type="entry name" value="ANK"/>
    <property type="match status" value="5"/>
</dbReference>
<evidence type="ECO:0000256" key="3">
    <source>
        <dbReference type="ARBA" id="ARBA00022723"/>
    </source>
</evidence>
<dbReference type="GO" id="GO:0046872">
    <property type="term" value="F:metal ion binding"/>
    <property type="evidence" value="ECO:0007669"/>
    <property type="project" value="UniProtKB-KW"/>
</dbReference>
<keyword evidence="2 9" id="KW-0349">Heme</keyword>
<feature type="signal peptide" evidence="10">
    <location>
        <begin position="1"/>
        <end position="22"/>
    </location>
</feature>
<evidence type="ECO:0000256" key="2">
    <source>
        <dbReference type="ARBA" id="ARBA00022617"/>
    </source>
</evidence>
<feature type="repeat" description="ANK" evidence="8">
    <location>
        <begin position="88"/>
        <end position="117"/>
    </location>
</feature>
<evidence type="ECO:0000256" key="10">
    <source>
        <dbReference type="SAM" id="SignalP"/>
    </source>
</evidence>
<dbReference type="GO" id="GO:0009055">
    <property type="term" value="F:electron transfer activity"/>
    <property type="evidence" value="ECO:0007669"/>
    <property type="project" value="InterPro"/>
</dbReference>
<dbReference type="Pfam" id="PF00023">
    <property type="entry name" value="Ank"/>
    <property type="match status" value="1"/>
</dbReference>
<feature type="chain" id="PRO_5038092499" description="Cytochrome c domain-containing protein" evidence="10">
    <location>
        <begin position="23"/>
        <end position="305"/>
    </location>
</feature>
<dbReference type="PRINTS" id="PR01415">
    <property type="entry name" value="ANKYRIN"/>
</dbReference>
<evidence type="ECO:0000259" key="11">
    <source>
        <dbReference type="PROSITE" id="PS51007"/>
    </source>
</evidence>
<dbReference type="PROSITE" id="PS50297">
    <property type="entry name" value="ANK_REP_REGION"/>
    <property type="match status" value="4"/>
</dbReference>
<keyword evidence="6 9" id="KW-0408">Iron</keyword>
<keyword evidence="5" id="KW-0249">Electron transport</keyword>
<reference evidence="12" key="2">
    <citation type="submission" date="2020-09" db="EMBL/GenBank/DDBJ databases">
        <authorList>
            <person name="Sun Q."/>
            <person name="Zhou Y."/>
        </authorList>
    </citation>
    <scope>NUCLEOTIDE SEQUENCE</scope>
    <source>
        <strain evidence="12">CGMCC 1.16012</strain>
    </source>
</reference>
<dbReference type="SUPFAM" id="SSF48403">
    <property type="entry name" value="Ankyrin repeat"/>
    <property type="match status" value="1"/>
</dbReference>
<dbReference type="AlphaFoldDB" id="A0A917AM34"/>
<gene>
    <name evidence="12" type="ORF">GCM10011517_31210</name>
</gene>
<evidence type="ECO:0000256" key="8">
    <source>
        <dbReference type="PROSITE-ProRule" id="PRU00023"/>
    </source>
</evidence>
<proteinExistence type="predicted"/>
<evidence type="ECO:0000313" key="12">
    <source>
        <dbReference type="EMBL" id="GGE61438.1"/>
    </source>
</evidence>
<dbReference type="InterPro" id="IPR009056">
    <property type="entry name" value="Cyt_c-like_dom"/>
</dbReference>
<dbReference type="Gene3D" id="1.10.760.10">
    <property type="entry name" value="Cytochrome c-like domain"/>
    <property type="match status" value="1"/>
</dbReference>
<evidence type="ECO:0000256" key="9">
    <source>
        <dbReference type="PROSITE-ProRule" id="PRU00433"/>
    </source>
</evidence>
<feature type="repeat" description="ANK" evidence="8">
    <location>
        <begin position="118"/>
        <end position="150"/>
    </location>
</feature>
<name>A0A917AM34_9RHOB</name>
<keyword evidence="10" id="KW-0732">Signal</keyword>
<organism evidence="12 13">
    <name type="scientific">Actibacterium pelagium</name>
    <dbReference type="NCBI Taxonomy" id="2029103"/>
    <lineage>
        <taxon>Bacteria</taxon>
        <taxon>Pseudomonadati</taxon>
        <taxon>Pseudomonadota</taxon>
        <taxon>Alphaproteobacteria</taxon>
        <taxon>Rhodobacterales</taxon>
        <taxon>Roseobacteraceae</taxon>
        <taxon>Actibacterium</taxon>
    </lineage>
</organism>
<evidence type="ECO:0000256" key="5">
    <source>
        <dbReference type="ARBA" id="ARBA00022982"/>
    </source>
</evidence>
<dbReference type="PRINTS" id="PR00604">
    <property type="entry name" value="CYTCHRMECIAB"/>
</dbReference>
<dbReference type="GO" id="GO:0020037">
    <property type="term" value="F:heme binding"/>
    <property type="evidence" value="ECO:0007669"/>
    <property type="project" value="InterPro"/>
</dbReference>
<keyword evidence="3 9" id="KW-0479">Metal-binding</keyword>
<dbReference type="Proteomes" id="UP000606730">
    <property type="component" value="Unassembled WGS sequence"/>
</dbReference>
<feature type="repeat" description="ANK" evidence="8">
    <location>
        <begin position="20"/>
        <end position="52"/>
    </location>
</feature>
<dbReference type="SUPFAM" id="SSF46626">
    <property type="entry name" value="Cytochrome c"/>
    <property type="match status" value="1"/>
</dbReference>
<feature type="repeat" description="ANK" evidence="8">
    <location>
        <begin position="52"/>
        <end position="84"/>
    </location>
</feature>
<dbReference type="InterPro" id="IPR036909">
    <property type="entry name" value="Cyt_c-like_dom_sf"/>
</dbReference>
<accession>A0A917AM34</accession>
<dbReference type="InterPro" id="IPR002110">
    <property type="entry name" value="Ankyrin_rpt"/>
</dbReference>
<keyword evidence="13" id="KW-1185">Reference proteome</keyword>
<evidence type="ECO:0000313" key="13">
    <source>
        <dbReference type="Proteomes" id="UP000606730"/>
    </source>
</evidence>
<dbReference type="InterPro" id="IPR050745">
    <property type="entry name" value="Multifunctional_regulatory"/>
</dbReference>
<dbReference type="PANTHER" id="PTHR24189">
    <property type="entry name" value="MYOTROPHIN"/>
    <property type="match status" value="1"/>
</dbReference>
<dbReference type="Pfam" id="PF12796">
    <property type="entry name" value="Ank_2"/>
    <property type="match status" value="2"/>
</dbReference>